<comment type="caution">
    <text evidence="2">The sequence shown here is derived from an EMBL/GenBank/DDBJ whole genome shotgun (WGS) entry which is preliminary data.</text>
</comment>
<feature type="non-terminal residue" evidence="2">
    <location>
        <position position="1"/>
    </location>
</feature>
<dbReference type="InterPro" id="IPR028101">
    <property type="entry name" value="DUF4616"/>
</dbReference>
<dbReference type="EMBL" id="BEZZ01161772">
    <property type="protein sequence ID" value="GCC45652.1"/>
    <property type="molecule type" value="Genomic_DNA"/>
</dbReference>
<organism evidence="2 3">
    <name type="scientific">Chiloscyllium punctatum</name>
    <name type="common">Brownbanded bambooshark</name>
    <name type="synonym">Hemiscyllium punctatum</name>
    <dbReference type="NCBI Taxonomy" id="137246"/>
    <lineage>
        <taxon>Eukaryota</taxon>
        <taxon>Metazoa</taxon>
        <taxon>Chordata</taxon>
        <taxon>Craniata</taxon>
        <taxon>Vertebrata</taxon>
        <taxon>Chondrichthyes</taxon>
        <taxon>Elasmobranchii</taxon>
        <taxon>Galeomorphii</taxon>
        <taxon>Galeoidea</taxon>
        <taxon>Orectolobiformes</taxon>
        <taxon>Hemiscylliidae</taxon>
        <taxon>Chiloscyllium</taxon>
    </lineage>
</organism>
<dbReference type="OrthoDB" id="9426338at2759"/>
<evidence type="ECO:0000313" key="3">
    <source>
        <dbReference type="Proteomes" id="UP000287033"/>
    </source>
</evidence>
<dbReference type="PANTHER" id="PTHR14375">
    <property type="entry name" value="SIMILAR TO RIKEN CDNA 4931414P19"/>
    <property type="match status" value="1"/>
</dbReference>
<feature type="region of interest" description="Disordered" evidence="1">
    <location>
        <begin position="90"/>
        <end position="119"/>
    </location>
</feature>
<dbReference type="PANTHER" id="PTHR14375:SF2">
    <property type="entry name" value="SIMILAR TO RIKEN CDNA 4931414P19"/>
    <property type="match status" value="1"/>
</dbReference>
<evidence type="ECO:0000313" key="2">
    <source>
        <dbReference type="EMBL" id="GCC45652.1"/>
    </source>
</evidence>
<proteinExistence type="predicted"/>
<evidence type="ECO:0000256" key="1">
    <source>
        <dbReference type="SAM" id="MobiDB-lite"/>
    </source>
</evidence>
<dbReference type="Pfam" id="PF15394">
    <property type="entry name" value="DUF4616"/>
    <property type="match status" value="1"/>
</dbReference>
<protein>
    <submittedName>
        <fullName evidence="2">Uncharacterized protein</fullName>
    </submittedName>
</protein>
<accession>A0A401TSP8</accession>
<dbReference type="AlphaFoldDB" id="A0A401TSP8"/>
<keyword evidence="3" id="KW-1185">Reference proteome</keyword>
<sequence length="119" mass="13577">DGGGCCGGVVQHPQWESREFSCDCSVLSCTSIRSSWNIGVIRFLVEKLKIQLAVSSHHYTDKELKGACVAYFLTKRREYRNAMNPYKSLKEREDKKLRSRRYRVSVTKGQGLDRGTAKD</sequence>
<reference evidence="2 3" key="1">
    <citation type="journal article" date="2018" name="Nat. Ecol. Evol.">
        <title>Shark genomes provide insights into elasmobranch evolution and the origin of vertebrates.</title>
        <authorList>
            <person name="Hara Y"/>
            <person name="Yamaguchi K"/>
            <person name="Onimaru K"/>
            <person name="Kadota M"/>
            <person name="Koyanagi M"/>
            <person name="Keeley SD"/>
            <person name="Tatsumi K"/>
            <person name="Tanaka K"/>
            <person name="Motone F"/>
            <person name="Kageyama Y"/>
            <person name="Nozu R"/>
            <person name="Adachi N"/>
            <person name="Nishimura O"/>
            <person name="Nakagawa R"/>
            <person name="Tanegashima C"/>
            <person name="Kiyatake I"/>
            <person name="Matsumoto R"/>
            <person name="Murakumo K"/>
            <person name="Nishida K"/>
            <person name="Terakita A"/>
            <person name="Kuratani S"/>
            <person name="Sato K"/>
            <person name="Hyodo S Kuraku.S."/>
        </authorList>
    </citation>
    <scope>NUCLEOTIDE SEQUENCE [LARGE SCALE GENOMIC DNA]</scope>
</reference>
<name>A0A401TSP8_CHIPU</name>
<gene>
    <name evidence="2" type="ORF">chiPu_0029629</name>
</gene>
<dbReference type="STRING" id="137246.A0A401TSP8"/>
<dbReference type="Proteomes" id="UP000287033">
    <property type="component" value="Unassembled WGS sequence"/>
</dbReference>